<dbReference type="AlphaFoldDB" id="A0A0S3SLI5"/>
<dbReference type="EMBL" id="AP015041">
    <property type="protein sequence ID" value="BAT93711.1"/>
    <property type="molecule type" value="Genomic_DNA"/>
</dbReference>
<gene>
    <name evidence="1" type="primary">Vigan.08G023900</name>
    <name evidence="1" type="ORF">VIGAN_08023900</name>
</gene>
<reference evidence="1 2" key="1">
    <citation type="journal article" date="2015" name="Sci. Rep.">
        <title>The power of single molecule real-time sequencing technology in the de novo assembly of a eukaryotic genome.</title>
        <authorList>
            <person name="Sakai H."/>
            <person name="Naito K."/>
            <person name="Ogiso-Tanaka E."/>
            <person name="Takahashi Y."/>
            <person name="Iseki K."/>
            <person name="Muto C."/>
            <person name="Satou K."/>
            <person name="Teruya K."/>
            <person name="Shiroma A."/>
            <person name="Shimoji M."/>
            <person name="Hirano T."/>
            <person name="Itoh T."/>
            <person name="Kaga A."/>
            <person name="Tomooka N."/>
        </authorList>
    </citation>
    <scope>NUCLEOTIDE SEQUENCE [LARGE SCALE GENOMIC DNA]</scope>
    <source>
        <strain evidence="2">cv. Shumari</strain>
    </source>
</reference>
<organism evidence="1 2">
    <name type="scientific">Vigna angularis var. angularis</name>
    <dbReference type="NCBI Taxonomy" id="157739"/>
    <lineage>
        <taxon>Eukaryota</taxon>
        <taxon>Viridiplantae</taxon>
        <taxon>Streptophyta</taxon>
        <taxon>Embryophyta</taxon>
        <taxon>Tracheophyta</taxon>
        <taxon>Spermatophyta</taxon>
        <taxon>Magnoliopsida</taxon>
        <taxon>eudicotyledons</taxon>
        <taxon>Gunneridae</taxon>
        <taxon>Pentapetalae</taxon>
        <taxon>rosids</taxon>
        <taxon>fabids</taxon>
        <taxon>Fabales</taxon>
        <taxon>Fabaceae</taxon>
        <taxon>Papilionoideae</taxon>
        <taxon>50 kb inversion clade</taxon>
        <taxon>NPAAA clade</taxon>
        <taxon>indigoferoid/millettioid clade</taxon>
        <taxon>Phaseoleae</taxon>
        <taxon>Vigna</taxon>
    </lineage>
</organism>
<name>A0A0S3SLI5_PHAAN</name>
<proteinExistence type="predicted"/>
<evidence type="ECO:0000313" key="2">
    <source>
        <dbReference type="Proteomes" id="UP000291084"/>
    </source>
</evidence>
<accession>A0A0S3SLI5</accession>
<sequence length="69" mass="8182">MSSCKLSCLLDYAKVHDWIRIRSQNTNDESKLTYFVDHCFGRECDYLLHCQHLEGDIENKGTGRLFWLK</sequence>
<dbReference type="Proteomes" id="UP000291084">
    <property type="component" value="Chromosome 8"/>
</dbReference>
<keyword evidence="2" id="KW-1185">Reference proteome</keyword>
<protein>
    <submittedName>
        <fullName evidence="1">Uncharacterized protein</fullName>
    </submittedName>
</protein>
<evidence type="ECO:0000313" key="1">
    <source>
        <dbReference type="EMBL" id="BAT93711.1"/>
    </source>
</evidence>